<dbReference type="GO" id="GO:0030527">
    <property type="term" value="F:structural constituent of chromatin"/>
    <property type="evidence" value="ECO:0007669"/>
    <property type="project" value="InterPro"/>
</dbReference>
<dbReference type="CDD" id="cd13834">
    <property type="entry name" value="HU_like"/>
    <property type="match status" value="1"/>
</dbReference>
<evidence type="ECO:0000256" key="3">
    <source>
        <dbReference type="RuleBase" id="RU003939"/>
    </source>
</evidence>
<gene>
    <name evidence="5" type="ORF">F1193_08600</name>
</gene>
<accession>A0A5M6I0S0</accession>
<dbReference type="InterPro" id="IPR000119">
    <property type="entry name" value="Hist_DNA-bd"/>
</dbReference>
<organism evidence="5 6">
    <name type="scientific">Blastochloris sulfoviridis</name>
    <dbReference type="NCBI Taxonomy" id="50712"/>
    <lineage>
        <taxon>Bacteria</taxon>
        <taxon>Pseudomonadati</taxon>
        <taxon>Pseudomonadota</taxon>
        <taxon>Alphaproteobacteria</taxon>
        <taxon>Hyphomicrobiales</taxon>
        <taxon>Blastochloridaceae</taxon>
        <taxon>Blastochloris</taxon>
    </lineage>
</organism>
<comment type="similarity">
    <text evidence="1 3">Belongs to the bacterial histone-like protein family.</text>
</comment>
<evidence type="ECO:0000313" key="6">
    <source>
        <dbReference type="Proteomes" id="UP000323886"/>
    </source>
</evidence>
<keyword evidence="2 5" id="KW-0238">DNA-binding</keyword>
<name>A0A5M6I0S0_9HYPH</name>
<dbReference type="Gene3D" id="4.10.520.10">
    <property type="entry name" value="IHF-like DNA-binding proteins"/>
    <property type="match status" value="1"/>
</dbReference>
<comment type="caution">
    <text evidence="5">The sequence shown here is derived from an EMBL/GenBank/DDBJ whole genome shotgun (WGS) entry which is preliminary data.</text>
</comment>
<protein>
    <submittedName>
        <fullName evidence="5">DNA-binding protein</fullName>
    </submittedName>
</protein>
<feature type="region of interest" description="Disordered" evidence="4">
    <location>
        <begin position="1"/>
        <end position="39"/>
    </location>
</feature>
<evidence type="ECO:0000256" key="4">
    <source>
        <dbReference type="SAM" id="MobiDB-lite"/>
    </source>
</evidence>
<keyword evidence="6" id="KW-1185">Reference proteome</keyword>
<dbReference type="GO" id="GO:0003677">
    <property type="term" value="F:DNA binding"/>
    <property type="evidence" value="ECO:0007669"/>
    <property type="project" value="UniProtKB-KW"/>
</dbReference>
<dbReference type="AlphaFoldDB" id="A0A5M6I0S0"/>
<dbReference type="SMART" id="SM00411">
    <property type="entry name" value="BHL"/>
    <property type="match status" value="1"/>
</dbReference>
<evidence type="ECO:0000256" key="1">
    <source>
        <dbReference type="ARBA" id="ARBA00010529"/>
    </source>
</evidence>
<dbReference type="EMBL" id="VWPL01000012">
    <property type="protein sequence ID" value="KAA5601766.1"/>
    <property type="molecule type" value="Genomic_DNA"/>
</dbReference>
<evidence type="ECO:0000256" key="2">
    <source>
        <dbReference type="ARBA" id="ARBA00023125"/>
    </source>
</evidence>
<sequence>MQRRALVAKAKTTKPAAARKSSKPAAKSTRAKPEAASIRPVKETMTKAALINFLAEQNDLPRKTAAAVYATLESVMLGSLHPRGVGEFTLPGLLKVTLRKVPARRAGTLVRNPATGEMMKGAAKPASMRVKIRALSKLKSAAAP</sequence>
<evidence type="ECO:0000313" key="5">
    <source>
        <dbReference type="EMBL" id="KAA5601766.1"/>
    </source>
</evidence>
<dbReference type="InterPro" id="IPR010992">
    <property type="entry name" value="IHF-like_DNA-bd_dom_sf"/>
</dbReference>
<reference evidence="5 6" key="1">
    <citation type="submission" date="2019-09" db="EMBL/GenBank/DDBJ databases">
        <title>Draft Whole-Genome sequence of Blastochloris sulfoviridis DSM 729.</title>
        <authorList>
            <person name="Meyer T.E."/>
            <person name="Kyndt J.A."/>
        </authorList>
    </citation>
    <scope>NUCLEOTIDE SEQUENCE [LARGE SCALE GENOMIC DNA]</scope>
    <source>
        <strain evidence="5 6">DSM 729</strain>
    </source>
</reference>
<dbReference type="OrthoDB" id="331625at2"/>
<dbReference type="Pfam" id="PF00216">
    <property type="entry name" value="Bac_DNA_binding"/>
    <property type="match status" value="1"/>
</dbReference>
<proteinExistence type="inferred from homology"/>
<dbReference type="SUPFAM" id="SSF47729">
    <property type="entry name" value="IHF-like DNA-binding proteins"/>
    <property type="match status" value="1"/>
</dbReference>
<feature type="compositionally biased region" description="Low complexity" evidence="4">
    <location>
        <begin position="8"/>
        <end position="28"/>
    </location>
</feature>
<dbReference type="Proteomes" id="UP000323886">
    <property type="component" value="Unassembled WGS sequence"/>
</dbReference>